<feature type="domain" description="Transcription regulator PadR N-terminal" evidence="1">
    <location>
        <begin position="7"/>
        <end position="80"/>
    </location>
</feature>
<dbReference type="InterPro" id="IPR036388">
    <property type="entry name" value="WH-like_DNA-bd_sf"/>
</dbReference>
<dbReference type="Gene3D" id="1.10.10.10">
    <property type="entry name" value="Winged helix-like DNA-binding domain superfamily/Winged helix DNA-binding domain"/>
    <property type="match status" value="1"/>
</dbReference>
<accession>A0A098YDK5</accession>
<dbReference type="AlphaFoldDB" id="A0A098YDK5"/>
<dbReference type="Pfam" id="PF10400">
    <property type="entry name" value="Vir_act_alpha_C"/>
    <property type="match status" value="1"/>
</dbReference>
<evidence type="ECO:0000313" key="4">
    <source>
        <dbReference type="Proteomes" id="UP000029713"/>
    </source>
</evidence>
<evidence type="ECO:0000259" key="2">
    <source>
        <dbReference type="Pfam" id="PF10400"/>
    </source>
</evidence>
<dbReference type="STRING" id="1522368.IN07_01555"/>
<gene>
    <name evidence="3" type="ORF">IN07_01555</name>
</gene>
<dbReference type="EMBL" id="JPMX01000004">
    <property type="protein sequence ID" value="KGH48520.1"/>
    <property type="molecule type" value="Genomic_DNA"/>
</dbReference>
<dbReference type="InterPro" id="IPR005149">
    <property type="entry name" value="Tscrpt_reg_PadR_N"/>
</dbReference>
<dbReference type="InterPro" id="IPR018309">
    <property type="entry name" value="Tscrpt_reg_PadR_C"/>
</dbReference>
<dbReference type="RefSeq" id="WP_036332880.1">
    <property type="nucleotide sequence ID" value="NZ_JPMX01000004.1"/>
</dbReference>
<dbReference type="OrthoDB" id="3186544at2"/>
<proteinExistence type="predicted"/>
<name>A0A098YDK5_9ACTN</name>
<dbReference type="InterPro" id="IPR036390">
    <property type="entry name" value="WH_DNA-bd_sf"/>
</dbReference>
<sequence>MALGHVLLGLLARGGRHGYDLKRQYDARFPMAKPIAPAQVYATLERLLRDGLVAPGGTDRGGGPDRTSYEMTPAGRLELDAWLAEVEAPTPFVSNPLAVKVTLALLVAGDDAAADYLQRQRAAHRERMREYTRVKTDPDTSLAGVLAADYALNHLDADLRWIDTALARVASLSEELRP</sequence>
<feature type="domain" description="Transcription regulator PadR C-terminal" evidence="2">
    <location>
        <begin position="95"/>
        <end position="168"/>
    </location>
</feature>
<dbReference type="Proteomes" id="UP000029713">
    <property type="component" value="Unassembled WGS sequence"/>
</dbReference>
<dbReference type="Pfam" id="PF03551">
    <property type="entry name" value="PadR"/>
    <property type="match status" value="1"/>
</dbReference>
<organism evidence="3 4">
    <name type="scientific">Modestobacter caceresii</name>
    <dbReference type="NCBI Taxonomy" id="1522368"/>
    <lineage>
        <taxon>Bacteria</taxon>
        <taxon>Bacillati</taxon>
        <taxon>Actinomycetota</taxon>
        <taxon>Actinomycetes</taxon>
        <taxon>Geodermatophilales</taxon>
        <taxon>Geodermatophilaceae</taxon>
        <taxon>Modestobacter</taxon>
    </lineage>
</organism>
<dbReference type="PANTHER" id="PTHR43252">
    <property type="entry name" value="TRANSCRIPTIONAL REGULATOR YQJI"/>
    <property type="match status" value="1"/>
</dbReference>
<dbReference type="SUPFAM" id="SSF46785">
    <property type="entry name" value="Winged helix' DNA-binding domain"/>
    <property type="match status" value="1"/>
</dbReference>
<dbReference type="PANTHER" id="PTHR43252:SF6">
    <property type="entry name" value="NEGATIVE TRANSCRIPTION REGULATOR PADR"/>
    <property type="match status" value="1"/>
</dbReference>
<evidence type="ECO:0000259" key="1">
    <source>
        <dbReference type="Pfam" id="PF03551"/>
    </source>
</evidence>
<evidence type="ECO:0000313" key="3">
    <source>
        <dbReference type="EMBL" id="KGH48520.1"/>
    </source>
</evidence>
<keyword evidence="4" id="KW-1185">Reference proteome</keyword>
<protein>
    <submittedName>
        <fullName evidence="3">PadR family transcriptional regulator</fullName>
    </submittedName>
</protein>
<reference evidence="3 4" key="1">
    <citation type="submission" date="2014-07" db="EMBL/GenBank/DDBJ databases">
        <title>Biosystematic studies on Modestobacter strains isolated from extreme hyper-arid desert soil and from historic building.</title>
        <authorList>
            <person name="Bukarasam K."/>
            <person name="Bull A."/>
            <person name="Girard G."/>
            <person name="van Wezel G."/>
            <person name="Goodfellow M."/>
        </authorList>
    </citation>
    <scope>NUCLEOTIDE SEQUENCE [LARGE SCALE GENOMIC DNA]</scope>
    <source>
        <strain evidence="3 4">KNN45-2b</strain>
    </source>
</reference>
<comment type="caution">
    <text evidence="3">The sequence shown here is derived from an EMBL/GenBank/DDBJ whole genome shotgun (WGS) entry which is preliminary data.</text>
</comment>